<proteinExistence type="predicted"/>
<gene>
    <name evidence="2" type="ORF">Afe05nite_86090</name>
</gene>
<evidence type="ECO:0000313" key="3">
    <source>
        <dbReference type="Proteomes" id="UP000598174"/>
    </source>
</evidence>
<dbReference type="RefSeq" id="WP_203823089.1">
    <property type="nucleotide sequence ID" value="NZ_BAAABP010000020.1"/>
</dbReference>
<name>A0A919JB14_9ACTN</name>
<sequence length="104" mass="11470">MTTHTLPRILRWEEPPPSTHTRNMDGAPPSPAWQEVADQLRQRCGEWALVVENAGATPSLATRIRNGEMAAFRPAGDFEAASRQRAGEPAKVYVRYLGDGGDVR</sequence>
<dbReference type="Proteomes" id="UP000598174">
    <property type="component" value="Unassembled WGS sequence"/>
</dbReference>
<feature type="region of interest" description="Disordered" evidence="1">
    <location>
        <begin position="1"/>
        <end position="32"/>
    </location>
</feature>
<comment type="caution">
    <text evidence="2">The sequence shown here is derived from an EMBL/GenBank/DDBJ whole genome shotgun (WGS) entry which is preliminary data.</text>
</comment>
<accession>A0A919JB14</accession>
<protein>
    <submittedName>
        <fullName evidence="2">Uncharacterized protein</fullName>
    </submittedName>
</protein>
<evidence type="ECO:0000313" key="2">
    <source>
        <dbReference type="EMBL" id="GIE16769.1"/>
    </source>
</evidence>
<dbReference type="EMBL" id="BOMM01000099">
    <property type="protein sequence ID" value="GIE16769.1"/>
    <property type="molecule type" value="Genomic_DNA"/>
</dbReference>
<reference evidence="2" key="1">
    <citation type="submission" date="2021-01" db="EMBL/GenBank/DDBJ databases">
        <title>Whole genome shotgun sequence of Actinoplanes ferrugineus NBRC 15555.</title>
        <authorList>
            <person name="Komaki H."/>
            <person name="Tamura T."/>
        </authorList>
    </citation>
    <scope>NUCLEOTIDE SEQUENCE</scope>
    <source>
        <strain evidence="2">NBRC 15555</strain>
    </source>
</reference>
<dbReference type="AlphaFoldDB" id="A0A919JB14"/>
<evidence type="ECO:0000256" key="1">
    <source>
        <dbReference type="SAM" id="MobiDB-lite"/>
    </source>
</evidence>
<keyword evidence="3" id="KW-1185">Reference proteome</keyword>
<organism evidence="2 3">
    <name type="scientific">Paractinoplanes ferrugineus</name>
    <dbReference type="NCBI Taxonomy" id="113564"/>
    <lineage>
        <taxon>Bacteria</taxon>
        <taxon>Bacillati</taxon>
        <taxon>Actinomycetota</taxon>
        <taxon>Actinomycetes</taxon>
        <taxon>Micromonosporales</taxon>
        <taxon>Micromonosporaceae</taxon>
        <taxon>Paractinoplanes</taxon>
    </lineage>
</organism>